<name>A0AAN8TYA6_SOLBU</name>
<dbReference type="AlphaFoldDB" id="A0AAN8TYA6"/>
<evidence type="ECO:0000313" key="1">
    <source>
        <dbReference type="EMBL" id="KAK6797133.1"/>
    </source>
</evidence>
<organism evidence="1 2">
    <name type="scientific">Solanum bulbocastanum</name>
    <name type="common">Wild potato</name>
    <dbReference type="NCBI Taxonomy" id="147425"/>
    <lineage>
        <taxon>Eukaryota</taxon>
        <taxon>Viridiplantae</taxon>
        <taxon>Streptophyta</taxon>
        <taxon>Embryophyta</taxon>
        <taxon>Tracheophyta</taxon>
        <taxon>Spermatophyta</taxon>
        <taxon>Magnoliopsida</taxon>
        <taxon>eudicotyledons</taxon>
        <taxon>Gunneridae</taxon>
        <taxon>Pentapetalae</taxon>
        <taxon>asterids</taxon>
        <taxon>lamiids</taxon>
        <taxon>Solanales</taxon>
        <taxon>Solanaceae</taxon>
        <taxon>Solanoideae</taxon>
        <taxon>Solaneae</taxon>
        <taxon>Solanum</taxon>
    </lineage>
</organism>
<dbReference type="Proteomes" id="UP001371456">
    <property type="component" value="Unassembled WGS sequence"/>
</dbReference>
<gene>
    <name evidence="1" type="ORF">RDI58_004835</name>
</gene>
<accession>A0AAN8TYA6</accession>
<evidence type="ECO:0000313" key="2">
    <source>
        <dbReference type="Proteomes" id="UP001371456"/>
    </source>
</evidence>
<proteinExistence type="predicted"/>
<reference evidence="1 2" key="1">
    <citation type="submission" date="2024-02" db="EMBL/GenBank/DDBJ databases">
        <title>de novo genome assembly of Solanum bulbocastanum strain 11H21.</title>
        <authorList>
            <person name="Hosaka A.J."/>
        </authorList>
    </citation>
    <scope>NUCLEOTIDE SEQUENCE [LARGE SCALE GENOMIC DNA]</scope>
    <source>
        <tissue evidence="1">Young leaves</tissue>
    </source>
</reference>
<keyword evidence="2" id="KW-1185">Reference proteome</keyword>
<dbReference type="EMBL" id="JBANQN010000002">
    <property type="protein sequence ID" value="KAK6797133.1"/>
    <property type="molecule type" value="Genomic_DNA"/>
</dbReference>
<sequence>MRFMKIFDLSAKLPAKDPFTKISMLPLDDAFGVGIDKNHSSLVKFLSYTKDFGYTNVKGFYCEDNNELVQATSDTQLFEL</sequence>
<comment type="caution">
    <text evidence="1">The sequence shown here is derived from an EMBL/GenBank/DDBJ whole genome shotgun (WGS) entry which is preliminary data.</text>
</comment>
<protein>
    <submittedName>
        <fullName evidence="1">Uncharacterized protein</fullName>
    </submittedName>
</protein>